<dbReference type="Proteomes" id="UP000663879">
    <property type="component" value="Unassembled WGS sequence"/>
</dbReference>
<evidence type="ECO:0000256" key="1">
    <source>
        <dbReference type="SAM" id="MobiDB-lite"/>
    </source>
</evidence>
<organism evidence="2 3">
    <name type="scientific">Brachionus calyciflorus</name>
    <dbReference type="NCBI Taxonomy" id="104777"/>
    <lineage>
        <taxon>Eukaryota</taxon>
        <taxon>Metazoa</taxon>
        <taxon>Spiralia</taxon>
        <taxon>Gnathifera</taxon>
        <taxon>Rotifera</taxon>
        <taxon>Eurotatoria</taxon>
        <taxon>Monogononta</taxon>
        <taxon>Pseudotrocha</taxon>
        <taxon>Ploima</taxon>
        <taxon>Brachionidae</taxon>
        <taxon>Brachionus</taxon>
    </lineage>
</organism>
<proteinExistence type="predicted"/>
<keyword evidence="3" id="KW-1185">Reference proteome</keyword>
<sequence length="266" mass="30810">MNQTYTIEDTVEIKKSENRAQIKKRLGQMRLRAQKMISKHNWQKFVNSNGHLVSDESIENTIFNRTKLSKIDINYSGLDENTKINLMPLLLNKTEFTESQNSKMLFQQEEEFKLTLPKMPKQRLSRQDSVTFIADLASTSTPRKSQPITSTPKKSNHNPLVYHPTKTIRSKSKKPEPISSTKIYKLNIETLDIKLIKSTKRKLSDESSECKNCNICESAKKSKKISQKLKLKGSNFEFSLEDLLYKPIKRSKRSIELAQSSKVYYL</sequence>
<evidence type="ECO:0000313" key="3">
    <source>
        <dbReference type="Proteomes" id="UP000663879"/>
    </source>
</evidence>
<feature type="region of interest" description="Disordered" evidence="1">
    <location>
        <begin position="139"/>
        <end position="162"/>
    </location>
</feature>
<feature type="compositionally biased region" description="Polar residues" evidence="1">
    <location>
        <begin position="139"/>
        <end position="153"/>
    </location>
</feature>
<dbReference type="OrthoDB" id="10352518at2759"/>
<reference evidence="2" key="1">
    <citation type="submission" date="2021-02" db="EMBL/GenBank/DDBJ databases">
        <authorList>
            <person name="Nowell W R."/>
        </authorList>
    </citation>
    <scope>NUCLEOTIDE SEQUENCE</scope>
    <source>
        <strain evidence="2">Ploen Becks lab</strain>
    </source>
</reference>
<comment type="caution">
    <text evidence="2">The sequence shown here is derived from an EMBL/GenBank/DDBJ whole genome shotgun (WGS) entry which is preliminary data.</text>
</comment>
<dbReference type="EMBL" id="CAJNOC010000662">
    <property type="protein sequence ID" value="CAF0788854.1"/>
    <property type="molecule type" value="Genomic_DNA"/>
</dbReference>
<protein>
    <submittedName>
        <fullName evidence="2">Uncharacterized protein</fullName>
    </submittedName>
</protein>
<evidence type="ECO:0000313" key="2">
    <source>
        <dbReference type="EMBL" id="CAF0788854.1"/>
    </source>
</evidence>
<gene>
    <name evidence="2" type="ORF">OXX778_LOCUS5862</name>
</gene>
<dbReference type="AlphaFoldDB" id="A0A813RRP5"/>
<name>A0A813RRP5_9BILA</name>
<accession>A0A813RRP5</accession>